<dbReference type="AlphaFoldDB" id="A0A1L8TQ53"/>
<dbReference type="NCBIfam" id="TIGR00746">
    <property type="entry name" value="arcC"/>
    <property type="match status" value="1"/>
</dbReference>
<gene>
    <name evidence="11" type="ORF">RV04_GL001474</name>
</gene>
<protein>
    <recommendedName>
        <fullName evidence="3 8">Carbamate kinase</fullName>
    </recommendedName>
</protein>
<evidence type="ECO:0000313" key="12">
    <source>
        <dbReference type="Proteomes" id="UP000182077"/>
    </source>
</evidence>
<dbReference type="Gene3D" id="3.40.1160.10">
    <property type="entry name" value="Acetylglutamate kinase-like"/>
    <property type="match status" value="1"/>
</dbReference>
<dbReference type="Pfam" id="PF00696">
    <property type="entry name" value="AA_kinase"/>
    <property type="match status" value="1"/>
</dbReference>
<dbReference type="CDD" id="cd04235">
    <property type="entry name" value="AAK_CK"/>
    <property type="match status" value="1"/>
</dbReference>
<dbReference type="UniPathway" id="UPA00996">
    <property type="reaction ID" value="UER00366"/>
</dbReference>
<organism evidence="11 12">
    <name type="scientific">Enterococcus hermanniensis</name>
    <dbReference type="NCBI Taxonomy" id="249189"/>
    <lineage>
        <taxon>Bacteria</taxon>
        <taxon>Bacillati</taxon>
        <taxon>Bacillota</taxon>
        <taxon>Bacilli</taxon>
        <taxon>Lactobacillales</taxon>
        <taxon>Enterococcaceae</taxon>
        <taxon>Enterococcus</taxon>
    </lineage>
</organism>
<accession>A0A1L8TQ53</accession>
<dbReference type="Proteomes" id="UP000182077">
    <property type="component" value="Unassembled WGS sequence"/>
</dbReference>
<dbReference type="FunFam" id="3.40.1160.10:FF:000007">
    <property type="entry name" value="Carbamate kinase"/>
    <property type="match status" value="1"/>
</dbReference>
<dbReference type="STRING" id="249189.RV04_GL001474"/>
<dbReference type="GO" id="GO:0008804">
    <property type="term" value="F:carbamate kinase activity"/>
    <property type="evidence" value="ECO:0007669"/>
    <property type="project" value="UniProtKB-UniRule"/>
</dbReference>
<evidence type="ECO:0000256" key="1">
    <source>
        <dbReference type="ARBA" id="ARBA00005118"/>
    </source>
</evidence>
<keyword evidence="6 9" id="KW-0418">Kinase</keyword>
<evidence type="ECO:0000256" key="4">
    <source>
        <dbReference type="ARBA" id="ARBA00022503"/>
    </source>
</evidence>
<dbReference type="PIRSF" id="PIRSF000723">
    <property type="entry name" value="Carbamate_kin"/>
    <property type="match status" value="1"/>
</dbReference>
<comment type="catalytic activity">
    <reaction evidence="7">
        <text>hydrogencarbonate + NH4(+) + ATP = carbamoyl phosphate + ADP + H2O + H(+)</text>
        <dbReference type="Rhea" id="RHEA:10152"/>
        <dbReference type="ChEBI" id="CHEBI:15377"/>
        <dbReference type="ChEBI" id="CHEBI:15378"/>
        <dbReference type="ChEBI" id="CHEBI:17544"/>
        <dbReference type="ChEBI" id="CHEBI:28938"/>
        <dbReference type="ChEBI" id="CHEBI:30616"/>
        <dbReference type="ChEBI" id="CHEBI:58228"/>
        <dbReference type="ChEBI" id="CHEBI:456216"/>
        <dbReference type="EC" id="2.7.2.2"/>
    </reaction>
</comment>
<evidence type="ECO:0000259" key="10">
    <source>
        <dbReference type="Pfam" id="PF00696"/>
    </source>
</evidence>
<evidence type="ECO:0000256" key="9">
    <source>
        <dbReference type="PIRNR" id="PIRNR000723"/>
    </source>
</evidence>
<keyword evidence="4" id="KW-0056">Arginine metabolism</keyword>
<name>A0A1L8TQ53_9ENTE</name>
<keyword evidence="5 9" id="KW-0808">Transferase</keyword>
<comment type="caution">
    <text evidence="11">The sequence shown here is derived from an EMBL/GenBank/DDBJ whole genome shotgun (WGS) entry which is preliminary data.</text>
</comment>
<comment type="similarity">
    <text evidence="2 9">Belongs to the carbamate kinase family.</text>
</comment>
<dbReference type="InterPro" id="IPR036393">
    <property type="entry name" value="AceGlu_kinase-like_sf"/>
</dbReference>
<dbReference type="NCBIfam" id="NF009007">
    <property type="entry name" value="PRK12352.1"/>
    <property type="match status" value="1"/>
</dbReference>
<evidence type="ECO:0000256" key="8">
    <source>
        <dbReference type="NCBIfam" id="TIGR00746"/>
    </source>
</evidence>
<sequence>MTSMSLNVIALGGNAILDKVPSDEGQKEVVRKVASDIVSFIQLGEKVVICHGNGPQVGNLMIQQKAGDSEQTPMMHLDTNVAMTEGSIGYWIQQAIQNELAKKKMNKSVISVITQVEVAEDDPSFKKPTKPIGPFYNQEEAESKMKNGGGIYQEDSGRGYRKVIASPKPVSIVEKEALLSLIKAEVITICVGGGGVPVIKNKQGNYEGVEAVIDKDLSAKNLAKEIEADRLIILTGVDNVYINYNQPNQKKLEHLTVQEAKQYIKENQFPPGSMLPKVESAIEFVESGGGEAVITSIENLKNVTTGFGTRISY</sequence>
<dbReference type="PANTHER" id="PTHR30409">
    <property type="entry name" value="CARBAMATE KINASE"/>
    <property type="match status" value="1"/>
</dbReference>
<dbReference type="PRINTS" id="PR01469">
    <property type="entry name" value="CARBMTKINASE"/>
</dbReference>
<keyword evidence="12" id="KW-1185">Reference proteome</keyword>
<evidence type="ECO:0000313" key="11">
    <source>
        <dbReference type="EMBL" id="OJG46308.1"/>
    </source>
</evidence>
<evidence type="ECO:0000256" key="6">
    <source>
        <dbReference type="ARBA" id="ARBA00022777"/>
    </source>
</evidence>
<dbReference type="InterPro" id="IPR001048">
    <property type="entry name" value="Asp/Glu/Uridylate_kinase"/>
</dbReference>
<dbReference type="PANTHER" id="PTHR30409:SF1">
    <property type="entry name" value="CARBAMATE KINASE-RELATED"/>
    <property type="match status" value="1"/>
</dbReference>
<dbReference type="GO" id="GO:0019546">
    <property type="term" value="P:L-arginine deiminase pathway"/>
    <property type="evidence" value="ECO:0007669"/>
    <property type="project" value="TreeGrafter"/>
</dbReference>
<proteinExistence type="inferred from homology"/>
<comment type="pathway">
    <text evidence="1">Metabolic intermediate metabolism; carbamoyl phosphate degradation; CO(2) and NH(3) from carbamoyl phosphate: step 1/1.</text>
</comment>
<evidence type="ECO:0000256" key="2">
    <source>
        <dbReference type="ARBA" id="ARBA00011066"/>
    </source>
</evidence>
<feature type="domain" description="Aspartate/glutamate/uridylate kinase" evidence="10">
    <location>
        <begin position="7"/>
        <end position="296"/>
    </location>
</feature>
<reference evidence="11 12" key="1">
    <citation type="submission" date="2014-12" db="EMBL/GenBank/DDBJ databases">
        <title>Draft genome sequences of 29 type strains of Enterococci.</title>
        <authorList>
            <person name="Zhong Z."/>
            <person name="Sun Z."/>
            <person name="Liu W."/>
            <person name="Zhang W."/>
            <person name="Zhang H."/>
        </authorList>
    </citation>
    <scope>NUCLEOTIDE SEQUENCE [LARGE SCALE GENOMIC DNA]</scope>
    <source>
        <strain evidence="11 12">DSM 17122</strain>
    </source>
</reference>
<dbReference type="GO" id="GO:0005829">
    <property type="term" value="C:cytosol"/>
    <property type="evidence" value="ECO:0007669"/>
    <property type="project" value="TreeGrafter"/>
</dbReference>
<dbReference type="EMBL" id="JXKQ01000003">
    <property type="protein sequence ID" value="OJG46308.1"/>
    <property type="molecule type" value="Genomic_DNA"/>
</dbReference>
<evidence type="ECO:0000256" key="5">
    <source>
        <dbReference type="ARBA" id="ARBA00022679"/>
    </source>
</evidence>
<evidence type="ECO:0000256" key="3">
    <source>
        <dbReference type="ARBA" id="ARBA00013070"/>
    </source>
</evidence>
<dbReference type="InterPro" id="IPR003964">
    <property type="entry name" value="Carb_kinase"/>
</dbReference>
<evidence type="ECO:0000256" key="7">
    <source>
        <dbReference type="ARBA" id="ARBA00048467"/>
    </source>
</evidence>
<dbReference type="SUPFAM" id="SSF53633">
    <property type="entry name" value="Carbamate kinase-like"/>
    <property type="match status" value="1"/>
</dbReference>